<gene>
    <name evidence="1" type="ORF">BD821_1103</name>
</gene>
<accession>A0A2S6FWR6</accession>
<evidence type="ECO:0000313" key="1">
    <source>
        <dbReference type="EMBL" id="PPK48039.1"/>
    </source>
</evidence>
<evidence type="ECO:0000313" key="2">
    <source>
        <dbReference type="Proteomes" id="UP000239863"/>
    </source>
</evidence>
<protein>
    <submittedName>
        <fullName evidence="1">Uncharacterized protein</fullName>
    </submittedName>
</protein>
<dbReference type="EMBL" id="PTIS01000010">
    <property type="protein sequence ID" value="PPK48039.1"/>
    <property type="molecule type" value="Genomic_DNA"/>
</dbReference>
<proteinExistence type="predicted"/>
<dbReference type="RefSeq" id="WP_157469611.1">
    <property type="nucleotide sequence ID" value="NZ_PTIS01000010.1"/>
</dbReference>
<dbReference type="Proteomes" id="UP000239863">
    <property type="component" value="Unassembled WGS sequence"/>
</dbReference>
<reference evidence="1 2" key="1">
    <citation type="submission" date="2018-02" db="EMBL/GenBank/DDBJ databases">
        <title>Genomic Encyclopedia of Archaeal and Bacterial Type Strains, Phase II (KMG-II): from individual species to whole genera.</title>
        <authorList>
            <person name="Goeker M."/>
        </authorList>
    </citation>
    <scope>NUCLEOTIDE SEQUENCE [LARGE SCALE GENOMIC DNA]</scope>
    <source>
        <strain evidence="1 2">DSM 15099</strain>
    </source>
</reference>
<dbReference type="AlphaFoldDB" id="A0A2S6FWR6"/>
<sequence length="48" mass="5770">MEMNNPNEARNKAREMLIAGEDWDKVREVTNLRLKDVKRIQKDISEHF</sequence>
<dbReference type="GeneID" id="75091807"/>
<comment type="caution">
    <text evidence="1">The sequence shown here is derived from an EMBL/GenBank/DDBJ whole genome shotgun (WGS) entry which is preliminary data.</text>
</comment>
<organism evidence="1 2">
    <name type="scientific">Clostridium algidicarnis DSM 15099</name>
    <dbReference type="NCBI Taxonomy" id="1121295"/>
    <lineage>
        <taxon>Bacteria</taxon>
        <taxon>Bacillati</taxon>
        <taxon>Bacillota</taxon>
        <taxon>Clostridia</taxon>
        <taxon>Eubacteriales</taxon>
        <taxon>Clostridiaceae</taxon>
        <taxon>Clostridium</taxon>
    </lineage>
</organism>
<name>A0A2S6FWR6_9CLOT</name>